<sequence>MYEIYNCNKLLFAYYLLKYPQQRVSYVYKCSNFKGDYDYGLNCLKCSCCLKIIWVHIYESSEYFDPFFKCPECNQTSTYNSVSSDDEASSFSSVKPTMKYYGILVKNYNLPYNKNNNKLFLGKRGRSVRTWVKFISVVNKSIINN</sequence>
<name>A0A6C0EJ92_9ZZZZ</name>
<accession>A0A6C0EJ92</accession>
<protein>
    <submittedName>
        <fullName evidence="1">Uncharacterized protein</fullName>
    </submittedName>
</protein>
<reference evidence="1" key="1">
    <citation type="journal article" date="2020" name="Nature">
        <title>Giant virus diversity and host interactions through global metagenomics.</title>
        <authorList>
            <person name="Schulz F."/>
            <person name="Roux S."/>
            <person name="Paez-Espino D."/>
            <person name="Jungbluth S."/>
            <person name="Walsh D.A."/>
            <person name="Denef V.J."/>
            <person name="McMahon K.D."/>
            <person name="Konstantinidis K.T."/>
            <person name="Eloe-Fadrosh E.A."/>
            <person name="Kyrpides N.C."/>
            <person name="Woyke T."/>
        </authorList>
    </citation>
    <scope>NUCLEOTIDE SEQUENCE</scope>
    <source>
        <strain evidence="1">GVMAG-M-3300001351-8</strain>
    </source>
</reference>
<dbReference type="EMBL" id="MN738874">
    <property type="protein sequence ID" value="QHT29254.1"/>
    <property type="molecule type" value="Genomic_DNA"/>
</dbReference>
<evidence type="ECO:0000313" key="1">
    <source>
        <dbReference type="EMBL" id="QHT29254.1"/>
    </source>
</evidence>
<dbReference type="AlphaFoldDB" id="A0A6C0EJ92"/>
<organism evidence="1">
    <name type="scientific">viral metagenome</name>
    <dbReference type="NCBI Taxonomy" id="1070528"/>
    <lineage>
        <taxon>unclassified sequences</taxon>
        <taxon>metagenomes</taxon>
        <taxon>organismal metagenomes</taxon>
    </lineage>
</organism>
<proteinExistence type="predicted"/>